<sequence length="174" mass="19448">MILVTEVESWLFMDQLTADQAAVPTILVEKDQTRARSFTPMRTLFQLKKWTAANAFIPLLSCDETAYKAYEVFHVDALPPFALLQGGRVLLRANESDAAYEKALAMSRKTTDEDVLGFALQYLKEMLDDEIVLASRLDLTAVSRVPEDVYVPGDVVTTGQRLFAWANAEVERGA</sequence>
<organism evidence="1 2">
    <name type="scientific">Exiguobacterium alkaliphilum</name>
    <dbReference type="NCBI Taxonomy" id="1428684"/>
    <lineage>
        <taxon>Bacteria</taxon>
        <taxon>Bacillati</taxon>
        <taxon>Bacillota</taxon>
        <taxon>Bacilli</taxon>
        <taxon>Bacillales</taxon>
        <taxon>Bacillales Family XII. Incertae Sedis</taxon>
        <taxon>Exiguobacterium</taxon>
    </lineage>
</organism>
<evidence type="ECO:0000313" key="1">
    <source>
        <dbReference type="EMBL" id="MCT4794437.1"/>
    </source>
</evidence>
<dbReference type="EMBL" id="JANIEK010000006">
    <property type="protein sequence ID" value="MCT4794437.1"/>
    <property type="molecule type" value="Genomic_DNA"/>
</dbReference>
<name>A0ABT2KTZ9_9BACL</name>
<proteinExistence type="predicted"/>
<keyword evidence="2" id="KW-1185">Reference proteome</keyword>
<reference evidence="1 2" key="1">
    <citation type="submission" date="2022-07" db="EMBL/GenBank/DDBJ databases">
        <title>Genomic and pangenome structural analysis of the polyextremophile Exiguobacterium.</title>
        <authorList>
            <person name="Shen L."/>
        </authorList>
    </citation>
    <scope>NUCLEOTIDE SEQUENCE [LARGE SCALE GENOMIC DNA]</scope>
    <source>
        <strain evidence="1 2">12_1</strain>
    </source>
</reference>
<gene>
    <name evidence="1" type="ORF">NQG31_02715</name>
</gene>
<dbReference type="RefSeq" id="WP_034809567.1">
    <property type="nucleotide sequence ID" value="NZ_JANIEK010000006.1"/>
</dbReference>
<accession>A0ABT2KTZ9</accession>
<evidence type="ECO:0000313" key="2">
    <source>
        <dbReference type="Proteomes" id="UP001206821"/>
    </source>
</evidence>
<protein>
    <submittedName>
        <fullName evidence="1">Uncharacterized protein</fullName>
    </submittedName>
</protein>
<comment type="caution">
    <text evidence="1">The sequence shown here is derived from an EMBL/GenBank/DDBJ whole genome shotgun (WGS) entry which is preliminary data.</text>
</comment>
<dbReference type="Proteomes" id="UP001206821">
    <property type="component" value="Unassembled WGS sequence"/>
</dbReference>